<dbReference type="RefSeq" id="WP_043387418.1">
    <property type="nucleotide sequence ID" value="NZ_JBOK01000036.1"/>
</dbReference>
<evidence type="ECO:0000313" key="8">
    <source>
        <dbReference type="EMBL" id="EXU78534.1"/>
    </source>
</evidence>
<evidence type="ECO:0000313" key="9">
    <source>
        <dbReference type="Proteomes" id="UP000020766"/>
    </source>
</evidence>
<feature type="chain" id="PRO_5001472482" description="Blue (type 1) copper domain-containing protein" evidence="6">
    <location>
        <begin position="26"/>
        <end position="165"/>
    </location>
</feature>
<dbReference type="InterPro" id="IPR000923">
    <property type="entry name" value="BlueCu_1"/>
</dbReference>
<evidence type="ECO:0000256" key="4">
    <source>
        <dbReference type="ARBA" id="ARBA00023008"/>
    </source>
</evidence>
<proteinExistence type="predicted"/>
<keyword evidence="9" id="KW-1185">Reference proteome</keyword>
<feature type="region of interest" description="Disordered" evidence="5">
    <location>
        <begin position="27"/>
        <end position="48"/>
    </location>
</feature>
<sequence>MKFTRSTFYRLLAAAALTASGAAMAAGNHAGGHGHGDGEETAIGKPGVAAKASRTITIEMSDTMRFTPSNIQVKQGETIRFIVKNAGKVKHELSLGTEKELLEHLEQMRKFPDMEHDEPGKVTLQPGKQGEIVWQFTKAGGVNFACLISGHYEAGMKGLVQVSKK</sequence>
<dbReference type="GO" id="GO:0005507">
    <property type="term" value="F:copper ion binding"/>
    <property type="evidence" value="ECO:0007669"/>
    <property type="project" value="InterPro"/>
</dbReference>
<dbReference type="GO" id="GO:0009055">
    <property type="term" value="F:electron transfer activity"/>
    <property type="evidence" value="ECO:0007669"/>
    <property type="project" value="InterPro"/>
</dbReference>
<evidence type="ECO:0000256" key="6">
    <source>
        <dbReference type="SAM" id="SignalP"/>
    </source>
</evidence>
<evidence type="ECO:0000256" key="5">
    <source>
        <dbReference type="SAM" id="MobiDB-lite"/>
    </source>
</evidence>
<keyword evidence="3" id="KW-0574">Periplasm</keyword>
<dbReference type="PANTHER" id="PTHR38439">
    <property type="entry name" value="AURACYANIN-B"/>
    <property type="match status" value="1"/>
</dbReference>
<evidence type="ECO:0000259" key="7">
    <source>
        <dbReference type="Pfam" id="PF00127"/>
    </source>
</evidence>
<dbReference type="Gene3D" id="2.60.40.420">
    <property type="entry name" value="Cupredoxins - blue copper proteins"/>
    <property type="match status" value="1"/>
</dbReference>
<dbReference type="SUPFAM" id="SSF49503">
    <property type="entry name" value="Cupredoxins"/>
    <property type="match status" value="1"/>
</dbReference>
<name>A0A014MKB6_9BURK</name>
<keyword evidence="6" id="KW-0732">Signal</keyword>
<gene>
    <name evidence="8" type="ORF">AX13_12280</name>
</gene>
<evidence type="ECO:0000256" key="3">
    <source>
        <dbReference type="ARBA" id="ARBA00022764"/>
    </source>
</evidence>
<dbReference type="STRING" id="225991.MA05_14155"/>
<dbReference type="InterPro" id="IPR008972">
    <property type="entry name" value="Cupredoxin"/>
</dbReference>
<dbReference type="EMBL" id="JBOK01000036">
    <property type="protein sequence ID" value="EXU78534.1"/>
    <property type="molecule type" value="Genomic_DNA"/>
</dbReference>
<comment type="caution">
    <text evidence="8">The sequence shown here is derived from an EMBL/GenBank/DDBJ whole genome shotgun (WGS) entry which is preliminary data.</text>
</comment>
<dbReference type="CDD" id="cd04211">
    <property type="entry name" value="Cupredoxin_like_2"/>
    <property type="match status" value="1"/>
</dbReference>
<feature type="signal peptide" evidence="6">
    <location>
        <begin position="1"/>
        <end position="25"/>
    </location>
</feature>
<comment type="subcellular location">
    <subcellularLocation>
        <location evidence="1">Periplasm</location>
    </subcellularLocation>
</comment>
<keyword evidence="4" id="KW-0186">Copper</keyword>
<organism evidence="8 9">
    <name type="scientific">Comamonas aquatica DA1877</name>
    <dbReference type="NCBI Taxonomy" id="1457173"/>
    <lineage>
        <taxon>Bacteria</taxon>
        <taxon>Pseudomonadati</taxon>
        <taxon>Pseudomonadota</taxon>
        <taxon>Betaproteobacteria</taxon>
        <taxon>Burkholderiales</taxon>
        <taxon>Comamonadaceae</taxon>
        <taxon>Comamonas</taxon>
    </lineage>
</organism>
<dbReference type="PANTHER" id="PTHR38439:SF3">
    <property type="entry name" value="COPPER-RESISTANT CUPROPROTEIN COPI"/>
    <property type="match status" value="1"/>
</dbReference>
<evidence type="ECO:0000256" key="1">
    <source>
        <dbReference type="ARBA" id="ARBA00004418"/>
    </source>
</evidence>
<evidence type="ECO:0000256" key="2">
    <source>
        <dbReference type="ARBA" id="ARBA00022723"/>
    </source>
</evidence>
<dbReference type="Proteomes" id="UP000020766">
    <property type="component" value="Unassembled WGS sequence"/>
</dbReference>
<dbReference type="AlphaFoldDB" id="A0A014MKB6"/>
<dbReference type="Pfam" id="PF00127">
    <property type="entry name" value="Copper-bind"/>
    <property type="match status" value="1"/>
</dbReference>
<feature type="domain" description="Blue (type 1) copper" evidence="7">
    <location>
        <begin position="57"/>
        <end position="162"/>
    </location>
</feature>
<keyword evidence="2" id="KW-0479">Metal-binding</keyword>
<reference evidence="8 9" key="1">
    <citation type="submission" date="2014-01" db="EMBL/GenBank/DDBJ databases">
        <title>Interspecies Systems Biology Uncovers Metabolites Affecting C. elegans Gene Expression and Life History Traits.</title>
        <authorList>
            <person name="Watson E."/>
            <person name="Macneil L.T."/>
            <person name="Ritter A.D."/>
            <person name="Yilmaz L.S."/>
            <person name="Rosebrock A.P."/>
            <person name="Caudy A.A."/>
            <person name="Walhout A.J."/>
        </authorList>
    </citation>
    <scope>NUCLEOTIDE SEQUENCE [LARGE SCALE GENOMIC DNA]</scope>
    <source>
        <strain evidence="8 9">DA1877</strain>
    </source>
</reference>
<dbReference type="InterPro" id="IPR050845">
    <property type="entry name" value="Cu-binding_ET"/>
</dbReference>
<accession>A0A014MKB6</accession>
<protein>
    <recommendedName>
        <fullName evidence="7">Blue (type 1) copper domain-containing protein</fullName>
    </recommendedName>
</protein>
<dbReference type="GO" id="GO:0042597">
    <property type="term" value="C:periplasmic space"/>
    <property type="evidence" value="ECO:0007669"/>
    <property type="project" value="UniProtKB-SubCell"/>
</dbReference>
<dbReference type="PATRIC" id="fig|1457173.3.peg.3596"/>